<evidence type="ECO:0000256" key="3">
    <source>
        <dbReference type="ARBA" id="ARBA00004663"/>
    </source>
</evidence>
<dbReference type="HAMAP" id="MF_00719">
    <property type="entry name" value="CobS"/>
    <property type="match status" value="1"/>
</dbReference>
<keyword evidence="11 19" id="KW-0460">Magnesium</keyword>
<evidence type="ECO:0000256" key="12">
    <source>
        <dbReference type="ARBA" id="ARBA00022989"/>
    </source>
</evidence>
<evidence type="ECO:0000256" key="19">
    <source>
        <dbReference type="HAMAP-Rule" id="MF_00719"/>
    </source>
</evidence>
<dbReference type="RefSeq" id="WP_379057213.1">
    <property type="nucleotide sequence ID" value="NZ_JBHTKB010000001.1"/>
</dbReference>
<dbReference type="PANTHER" id="PTHR34148">
    <property type="entry name" value="ADENOSYLCOBINAMIDE-GDP RIBAZOLETRANSFERASE"/>
    <property type="match status" value="1"/>
</dbReference>
<evidence type="ECO:0000256" key="14">
    <source>
        <dbReference type="ARBA" id="ARBA00025228"/>
    </source>
</evidence>
<sequence length="263" mass="28553">MKLQWRYFLLAVVFFTRLPVPALADFDEAELNHAARYFPLVGLLIGLIAAIVWWLASLLFPPAIAVLASMAASIYLTGAFHEDGLADSADGLGGGMDKAAKLAIMQDSRLGSYGAIAVIGVLLFKFQALLALPAAVLPFALIAAHAMSRLAAVHVMAALPYVRAAGKSKPLATTPTRHDLWCASAFGLWSWIGFAGLLWLNHTALAALQFLLLTGLPVLLAWWWWRNLLGRHLQGYTGDTLGAMQQLTELAFYLGLLAWSRLL</sequence>
<comment type="function">
    <text evidence="14 19">Joins adenosylcobinamide-GDP and alpha-ribazole to generate adenosylcobalamin (Ado-cobalamin). Also synthesizes adenosylcobalamin 5'-phosphate from adenosylcobinamide-GDP and alpha-ribazole 5'-phosphate.</text>
</comment>
<feature type="transmembrane region" description="Helical" evidence="19">
    <location>
        <begin position="110"/>
        <end position="130"/>
    </location>
</feature>
<comment type="pathway">
    <text evidence="3 19">Cofactor biosynthesis; adenosylcobalamin biosynthesis; adenosylcobalamin from cob(II)yrinate a,c-diamide: step 7/7.</text>
</comment>
<feature type="transmembrane region" description="Helical" evidence="19">
    <location>
        <begin position="206"/>
        <end position="225"/>
    </location>
</feature>
<organism evidence="20 21">
    <name type="scientific">Methylophilus luteus</name>
    <dbReference type="NCBI Taxonomy" id="640108"/>
    <lineage>
        <taxon>Bacteria</taxon>
        <taxon>Pseudomonadati</taxon>
        <taxon>Pseudomonadota</taxon>
        <taxon>Betaproteobacteria</taxon>
        <taxon>Nitrosomonadales</taxon>
        <taxon>Methylophilaceae</taxon>
        <taxon>Methylophilus</taxon>
    </lineage>
</organism>
<evidence type="ECO:0000313" key="21">
    <source>
        <dbReference type="Proteomes" id="UP001597128"/>
    </source>
</evidence>
<keyword evidence="10 19" id="KW-0812">Transmembrane</keyword>
<proteinExistence type="inferred from homology"/>
<comment type="catalytic activity">
    <reaction evidence="18 19">
        <text>alpha-ribazole 5'-phosphate + adenosylcob(III)inamide-GDP = adenosylcob(III)alamin 5'-phosphate + GMP + H(+)</text>
        <dbReference type="Rhea" id="RHEA:23560"/>
        <dbReference type="ChEBI" id="CHEBI:15378"/>
        <dbReference type="ChEBI" id="CHEBI:57918"/>
        <dbReference type="ChEBI" id="CHEBI:58115"/>
        <dbReference type="ChEBI" id="CHEBI:60487"/>
        <dbReference type="ChEBI" id="CHEBI:60493"/>
        <dbReference type="EC" id="2.7.8.26"/>
    </reaction>
</comment>
<comment type="cofactor">
    <cofactor evidence="1 19">
        <name>Mg(2+)</name>
        <dbReference type="ChEBI" id="CHEBI:18420"/>
    </cofactor>
</comment>
<comment type="subcellular location">
    <subcellularLocation>
        <location evidence="2 19">Cell membrane</location>
        <topology evidence="2 19">Multi-pass membrane protein</topology>
    </subcellularLocation>
</comment>
<evidence type="ECO:0000256" key="17">
    <source>
        <dbReference type="ARBA" id="ARBA00048623"/>
    </source>
</evidence>
<dbReference type="Proteomes" id="UP001597128">
    <property type="component" value="Unassembled WGS sequence"/>
</dbReference>
<evidence type="ECO:0000256" key="18">
    <source>
        <dbReference type="ARBA" id="ARBA00049504"/>
    </source>
</evidence>
<accession>A0ABW3FBE4</accession>
<dbReference type="NCBIfam" id="NF001277">
    <property type="entry name" value="PRK00235.1-3"/>
    <property type="match status" value="1"/>
</dbReference>
<reference evidence="21" key="1">
    <citation type="journal article" date="2019" name="Int. J. Syst. Evol. Microbiol.">
        <title>The Global Catalogue of Microorganisms (GCM) 10K type strain sequencing project: providing services to taxonomists for standard genome sequencing and annotation.</title>
        <authorList>
            <consortium name="The Broad Institute Genomics Platform"/>
            <consortium name="The Broad Institute Genome Sequencing Center for Infectious Disease"/>
            <person name="Wu L."/>
            <person name="Ma J."/>
        </authorList>
    </citation>
    <scope>NUCLEOTIDE SEQUENCE [LARGE SCALE GENOMIC DNA]</scope>
    <source>
        <strain evidence="21">CCUG 58412</strain>
    </source>
</reference>
<dbReference type="Pfam" id="PF02654">
    <property type="entry name" value="CobS"/>
    <property type="match status" value="1"/>
</dbReference>
<name>A0ABW3FBE4_9PROT</name>
<keyword evidence="21" id="KW-1185">Reference proteome</keyword>
<dbReference type="EC" id="2.7.8.26" evidence="5 19"/>
<dbReference type="NCBIfam" id="TIGR00317">
    <property type="entry name" value="cobS"/>
    <property type="match status" value="1"/>
</dbReference>
<comment type="similarity">
    <text evidence="4 19">Belongs to the CobS family.</text>
</comment>
<dbReference type="EMBL" id="JBHTKB010000001">
    <property type="protein sequence ID" value="MFD0913752.1"/>
    <property type="molecule type" value="Genomic_DNA"/>
</dbReference>
<dbReference type="PANTHER" id="PTHR34148:SF1">
    <property type="entry name" value="ADENOSYLCOBINAMIDE-GDP RIBAZOLETRANSFERASE"/>
    <property type="match status" value="1"/>
</dbReference>
<evidence type="ECO:0000256" key="2">
    <source>
        <dbReference type="ARBA" id="ARBA00004651"/>
    </source>
</evidence>
<comment type="caution">
    <text evidence="20">The sequence shown here is derived from an EMBL/GenBank/DDBJ whole genome shotgun (WGS) entry which is preliminary data.</text>
</comment>
<evidence type="ECO:0000256" key="16">
    <source>
        <dbReference type="ARBA" id="ARBA00032853"/>
    </source>
</evidence>
<evidence type="ECO:0000256" key="1">
    <source>
        <dbReference type="ARBA" id="ARBA00001946"/>
    </source>
</evidence>
<dbReference type="GO" id="GO:0051073">
    <property type="term" value="F:adenosylcobinamide-GDP ribazoletransferase activity"/>
    <property type="evidence" value="ECO:0007669"/>
    <property type="project" value="UniProtKB-EC"/>
</dbReference>
<keyword evidence="9 19" id="KW-0808">Transferase</keyword>
<protein>
    <recommendedName>
        <fullName evidence="6 19">Adenosylcobinamide-GDP ribazoletransferase</fullName>
        <ecNumber evidence="5 19">2.7.8.26</ecNumber>
    </recommendedName>
    <alternativeName>
        <fullName evidence="16 19">Cobalamin synthase</fullName>
    </alternativeName>
    <alternativeName>
        <fullName evidence="15 19">Cobalamin-5'-phosphate synthase</fullName>
    </alternativeName>
</protein>
<evidence type="ECO:0000256" key="7">
    <source>
        <dbReference type="ARBA" id="ARBA00022475"/>
    </source>
</evidence>
<keyword evidence="13 19" id="KW-0472">Membrane</keyword>
<evidence type="ECO:0000256" key="15">
    <source>
        <dbReference type="ARBA" id="ARBA00032605"/>
    </source>
</evidence>
<evidence type="ECO:0000256" key="4">
    <source>
        <dbReference type="ARBA" id="ARBA00010561"/>
    </source>
</evidence>
<keyword evidence="12 19" id="KW-1133">Transmembrane helix</keyword>
<keyword evidence="7 19" id="KW-1003">Cell membrane</keyword>
<evidence type="ECO:0000256" key="10">
    <source>
        <dbReference type="ARBA" id="ARBA00022692"/>
    </source>
</evidence>
<comment type="catalytic activity">
    <reaction evidence="17 19">
        <text>alpha-ribazole + adenosylcob(III)inamide-GDP = adenosylcob(III)alamin + GMP + H(+)</text>
        <dbReference type="Rhea" id="RHEA:16049"/>
        <dbReference type="ChEBI" id="CHEBI:10329"/>
        <dbReference type="ChEBI" id="CHEBI:15378"/>
        <dbReference type="ChEBI" id="CHEBI:18408"/>
        <dbReference type="ChEBI" id="CHEBI:58115"/>
        <dbReference type="ChEBI" id="CHEBI:60487"/>
        <dbReference type="EC" id="2.7.8.26"/>
    </reaction>
</comment>
<evidence type="ECO:0000256" key="6">
    <source>
        <dbReference type="ARBA" id="ARBA00015850"/>
    </source>
</evidence>
<evidence type="ECO:0000256" key="5">
    <source>
        <dbReference type="ARBA" id="ARBA00013200"/>
    </source>
</evidence>
<evidence type="ECO:0000256" key="9">
    <source>
        <dbReference type="ARBA" id="ARBA00022679"/>
    </source>
</evidence>
<feature type="transmembrane region" description="Helical" evidence="19">
    <location>
        <begin position="40"/>
        <end position="60"/>
    </location>
</feature>
<evidence type="ECO:0000256" key="8">
    <source>
        <dbReference type="ARBA" id="ARBA00022573"/>
    </source>
</evidence>
<gene>
    <name evidence="19" type="primary">cobS</name>
    <name evidence="20" type="ORF">ACFQ1Z_09370</name>
</gene>
<evidence type="ECO:0000313" key="20">
    <source>
        <dbReference type="EMBL" id="MFD0913752.1"/>
    </source>
</evidence>
<keyword evidence="8 19" id="KW-0169">Cobalamin biosynthesis</keyword>
<feature type="transmembrane region" description="Helical" evidence="19">
    <location>
        <begin position="180"/>
        <end position="200"/>
    </location>
</feature>
<evidence type="ECO:0000256" key="11">
    <source>
        <dbReference type="ARBA" id="ARBA00022842"/>
    </source>
</evidence>
<dbReference type="InterPro" id="IPR003805">
    <property type="entry name" value="CobS"/>
</dbReference>
<evidence type="ECO:0000256" key="13">
    <source>
        <dbReference type="ARBA" id="ARBA00023136"/>
    </source>
</evidence>